<protein>
    <recommendedName>
        <fullName evidence="3">DOMON-like domain-containing protein</fullName>
    </recommendedName>
</protein>
<keyword evidence="2" id="KW-1185">Reference proteome</keyword>
<dbReference type="Proteomes" id="UP000199331">
    <property type="component" value="Unassembled WGS sequence"/>
</dbReference>
<reference evidence="2" key="1">
    <citation type="submission" date="2016-10" db="EMBL/GenBank/DDBJ databases">
        <authorList>
            <person name="Varghese N."/>
            <person name="Submissions S."/>
        </authorList>
    </citation>
    <scope>NUCLEOTIDE SEQUENCE [LARGE SCALE GENOMIC DNA]</scope>
    <source>
        <strain evidence="2">CGMCC 1.7715</strain>
    </source>
</reference>
<accession>A0A1I5Q590</accession>
<evidence type="ECO:0000313" key="2">
    <source>
        <dbReference type="Proteomes" id="UP000199331"/>
    </source>
</evidence>
<dbReference type="EMBL" id="FOWZ01000005">
    <property type="protein sequence ID" value="SFP41347.1"/>
    <property type="molecule type" value="Genomic_DNA"/>
</dbReference>
<dbReference type="Gene3D" id="2.60.40.1190">
    <property type="match status" value="1"/>
</dbReference>
<dbReference type="STRING" id="604088.SAMN04488060_2766"/>
<dbReference type="RefSeq" id="WP_090483036.1">
    <property type="nucleotide sequence ID" value="NZ_FOWZ01000005.1"/>
</dbReference>
<dbReference type="OrthoDB" id="190583at2"/>
<evidence type="ECO:0000313" key="1">
    <source>
        <dbReference type="EMBL" id="SFP41347.1"/>
    </source>
</evidence>
<organism evidence="1 2">
    <name type="scientific">Qipengyuania nanhaisediminis</name>
    <dbReference type="NCBI Taxonomy" id="604088"/>
    <lineage>
        <taxon>Bacteria</taxon>
        <taxon>Pseudomonadati</taxon>
        <taxon>Pseudomonadota</taxon>
        <taxon>Alphaproteobacteria</taxon>
        <taxon>Sphingomonadales</taxon>
        <taxon>Erythrobacteraceae</taxon>
        <taxon>Qipengyuania</taxon>
    </lineage>
</organism>
<dbReference type="AlphaFoldDB" id="A0A1I5Q590"/>
<sequence length="180" mass="20427">MQTHELIAHPAFPPLAVSSVDARVLQRDSQWLRVRWRIENTGRLVLPPFVGRKRRDELWKTTCFEIFLKEPGTQSYTEWNLSPSEGWNAYDFEDYRDGIRERHVPRAPDCTMRPGKAFAVFDAAIPANVISEGAQEMGITCVLEEEGGVKSFWAMKHAKDQPDFHDPACFAARLAAPSAP</sequence>
<evidence type="ECO:0008006" key="3">
    <source>
        <dbReference type="Google" id="ProtNLM"/>
    </source>
</evidence>
<proteinExistence type="predicted"/>
<name>A0A1I5Q590_9SPHN</name>
<dbReference type="CDD" id="cd09627">
    <property type="entry name" value="DOMON_murB_like"/>
    <property type="match status" value="1"/>
</dbReference>
<gene>
    <name evidence="1" type="ORF">SAMN04488060_2766</name>
</gene>